<dbReference type="Proteomes" id="UP000466535">
    <property type="component" value="Unassembled WGS sequence"/>
</dbReference>
<dbReference type="EMBL" id="WUUT01000002">
    <property type="protein sequence ID" value="MXR51354.1"/>
    <property type="molecule type" value="Genomic_DNA"/>
</dbReference>
<organism evidence="1 2">
    <name type="scientific">Halovenus carboxidivorans</name>
    <dbReference type="NCBI Taxonomy" id="2692199"/>
    <lineage>
        <taxon>Archaea</taxon>
        <taxon>Methanobacteriati</taxon>
        <taxon>Methanobacteriota</taxon>
        <taxon>Stenosarchaea group</taxon>
        <taxon>Halobacteria</taxon>
        <taxon>Halobacteriales</taxon>
        <taxon>Haloarculaceae</taxon>
        <taxon>Halovenus</taxon>
    </lineage>
</organism>
<comment type="caution">
    <text evidence="1">The sequence shown here is derived from an EMBL/GenBank/DDBJ whole genome shotgun (WGS) entry which is preliminary data.</text>
</comment>
<name>A0A6B0T056_9EURY</name>
<dbReference type="RefSeq" id="WP_159763488.1">
    <property type="nucleotide sequence ID" value="NZ_WUUT01000002.1"/>
</dbReference>
<evidence type="ECO:0000313" key="1">
    <source>
        <dbReference type="EMBL" id="MXR51354.1"/>
    </source>
</evidence>
<gene>
    <name evidence="1" type="ORF">GRX03_07010</name>
</gene>
<dbReference type="AlphaFoldDB" id="A0A6B0T056"/>
<dbReference type="OrthoDB" id="384406at2157"/>
<evidence type="ECO:0000313" key="2">
    <source>
        <dbReference type="Proteomes" id="UP000466535"/>
    </source>
</evidence>
<proteinExistence type="predicted"/>
<reference evidence="1 2" key="1">
    <citation type="submission" date="2019-12" db="EMBL/GenBank/DDBJ databases">
        <title>Isolation and characterization of three novel carbon monoxide-oxidizing members of Halobacteria from salione crusts and soils.</title>
        <authorList>
            <person name="Myers M.R."/>
            <person name="King G.M."/>
        </authorList>
    </citation>
    <scope>NUCLEOTIDE SEQUENCE [LARGE SCALE GENOMIC DNA]</scope>
    <source>
        <strain evidence="1 2">WSH3</strain>
    </source>
</reference>
<keyword evidence="2" id="KW-1185">Reference proteome</keyword>
<accession>A0A6B0T056</accession>
<sequence length="155" mass="17954">MVLQAVYASMSVFESDERTDNPTVITDSLLIHPEDHAEWMDGMRTIFRLHTLLVVQNLATKQGDRVNGRMVYRELNRIYEDEEIYRQRVYDALDWHVEHNLLTRRDIGPGGKVVHSYQLTPHGKGVLKRHAELILGMINGEDYETIVHEGLDLSE</sequence>
<protein>
    <submittedName>
        <fullName evidence="1">Uncharacterized protein</fullName>
    </submittedName>
</protein>